<dbReference type="EMBL" id="GECU01025238">
    <property type="protein sequence ID" value="JAS82468.1"/>
    <property type="molecule type" value="Transcribed_RNA"/>
</dbReference>
<feature type="compositionally biased region" description="Acidic residues" evidence="1">
    <location>
        <begin position="206"/>
        <end position="218"/>
    </location>
</feature>
<reference evidence="3" key="1">
    <citation type="submission" date="2015-11" db="EMBL/GenBank/DDBJ databases">
        <title>De novo transcriptome assembly of four potential Pierce s Disease insect vectors from Arizona vineyards.</title>
        <authorList>
            <person name="Tassone E.E."/>
        </authorList>
    </citation>
    <scope>NUCLEOTIDE SEQUENCE</scope>
</reference>
<dbReference type="PANTHER" id="PTHR19303:SF11">
    <property type="entry name" value="JERKY PROTEIN HOMOLOG"/>
    <property type="match status" value="1"/>
</dbReference>
<protein>
    <recommendedName>
        <fullName evidence="2">DDE-1 domain-containing protein</fullName>
    </recommendedName>
</protein>
<dbReference type="InterPro" id="IPR050863">
    <property type="entry name" value="CenT-Element_Derived"/>
</dbReference>
<dbReference type="Pfam" id="PF03184">
    <property type="entry name" value="DDE_1"/>
    <property type="match status" value="1"/>
</dbReference>
<accession>A0A1B6I6B5</accession>
<dbReference type="PANTHER" id="PTHR19303">
    <property type="entry name" value="TRANSPOSON"/>
    <property type="match status" value="1"/>
</dbReference>
<dbReference type="GO" id="GO:0005634">
    <property type="term" value="C:nucleus"/>
    <property type="evidence" value="ECO:0007669"/>
    <property type="project" value="TreeGrafter"/>
</dbReference>
<dbReference type="InterPro" id="IPR004875">
    <property type="entry name" value="DDE_SF_endonuclease_dom"/>
</dbReference>
<name>A0A1B6I6B5_9HEMI</name>
<gene>
    <name evidence="3" type="ORF">g.9178</name>
</gene>
<feature type="region of interest" description="Disordered" evidence="1">
    <location>
        <begin position="196"/>
        <end position="225"/>
    </location>
</feature>
<evidence type="ECO:0000259" key="2">
    <source>
        <dbReference type="Pfam" id="PF03184"/>
    </source>
</evidence>
<sequence>SDLFRNWFFHHFVPSVKDNLKNRGLPEDSKVVLILDTCRAHPAASELILGNIFTAYLPANVTSLIQPMDQGVIQNFKCFYRASFLQGLINSECMVVDFQKKFNIKDAIFGIALAWKKVKPTTLQKSWRKLWPAAYQEEDIAVSVDNEAILDLVAHSSQDEIRKVPQEEILEWIHIDCDEPVEEEITDELLIKSVLGPQSEPHPVESESDDEEGADDDPTPVPTWSEASATIDTFIRFAERSSSYNASELVNLYVLRNDFLKKKHDKKNKQTLDLFSNK</sequence>
<dbReference type="GO" id="GO:0003677">
    <property type="term" value="F:DNA binding"/>
    <property type="evidence" value="ECO:0007669"/>
    <property type="project" value="TreeGrafter"/>
</dbReference>
<feature type="non-terminal residue" evidence="3">
    <location>
        <position position="278"/>
    </location>
</feature>
<dbReference type="AlphaFoldDB" id="A0A1B6I6B5"/>
<evidence type="ECO:0000313" key="3">
    <source>
        <dbReference type="EMBL" id="JAS82468.1"/>
    </source>
</evidence>
<proteinExistence type="predicted"/>
<organism evidence="3">
    <name type="scientific">Homalodisca liturata</name>
    <dbReference type="NCBI Taxonomy" id="320908"/>
    <lineage>
        <taxon>Eukaryota</taxon>
        <taxon>Metazoa</taxon>
        <taxon>Ecdysozoa</taxon>
        <taxon>Arthropoda</taxon>
        <taxon>Hexapoda</taxon>
        <taxon>Insecta</taxon>
        <taxon>Pterygota</taxon>
        <taxon>Neoptera</taxon>
        <taxon>Paraneoptera</taxon>
        <taxon>Hemiptera</taxon>
        <taxon>Auchenorrhyncha</taxon>
        <taxon>Membracoidea</taxon>
        <taxon>Cicadellidae</taxon>
        <taxon>Cicadellinae</taxon>
        <taxon>Proconiini</taxon>
        <taxon>Homalodisca</taxon>
    </lineage>
</organism>
<evidence type="ECO:0000256" key="1">
    <source>
        <dbReference type="SAM" id="MobiDB-lite"/>
    </source>
</evidence>
<feature type="non-terminal residue" evidence="3">
    <location>
        <position position="1"/>
    </location>
</feature>
<feature type="domain" description="DDE-1" evidence="2">
    <location>
        <begin position="2"/>
        <end position="127"/>
    </location>
</feature>